<sequence>MTRAEVADTKCEVVVIIPLFRQPALFSEAIASVLAQRDAPALRIIVVIDGCVYQQSLDAAMSWARAHAPRLAVLVQPNGGVAAARNAGIRFARQAWPDCRAFFFLDADNRIGPHFLRRAWDTLFAAAPEVGWAYPDFDLVGIGGAWSTAGRHHLLQHMAENVCDAAALVRREVCEAGIGFDETLRAGFEDWDFFLRAAGAGFRGVHLPQAGFSYRRRPESMLSEARRDRAALLSALHKRHPVLYAPRSILALEHREAPRFALFEPEAAVACLDPDAPPPAGTQDALLARLAAARRTPGR</sequence>
<dbReference type="InterPro" id="IPR050834">
    <property type="entry name" value="Glycosyltransf_2"/>
</dbReference>
<gene>
    <name evidence="2" type="ORF">GXW76_25165</name>
</gene>
<reference evidence="2" key="1">
    <citation type="submission" date="2020-01" db="EMBL/GenBank/DDBJ databases">
        <authorList>
            <person name="Rat A."/>
        </authorList>
    </citation>
    <scope>NUCLEOTIDE SEQUENCE</scope>
    <source>
        <strain evidence="2">LMG 31231</strain>
    </source>
</reference>
<name>A0A9X9X502_9PROT</name>
<dbReference type="AlphaFoldDB" id="A0A9X9X502"/>
<evidence type="ECO:0000313" key="2">
    <source>
        <dbReference type="EMBL" id="MBR0674481.1"/>
    </source>
</evidence>
<accession>A0A9X9X502</accession>
<feature type="domain" description="Glycosyltransferase 2-like" evidence="1">
    <location>
        <begin position="15"/>
        <end position="123"/>
    </location>
</feature>
<reference evidence="2" key="2">
    <citation type="journal article" date="2021" name="Syst. Appl. Microbiol.">
        <title>Roseomonas hellenica sp. nov., isolated from roots of wild-growing Alkanna tinctoria.</title>
        <authorList>
            <person name="Rat A."/>
            <person name="Naranjo H.D."/>
            <person name="Lebbe L."/>
            <person name="Cnockaert M."/>
            <person name="Krigas N."/>
            <person name="Grigoriadou K."/>
            <person name="Maloupa E."/>
            <person name="Willems A."/>
        </authorList>
    </citation>
    <scope>NUCLEOTIDE SEQUENCE</scope>
    <source>
        <strain evidence="2">LMG 31231</strain>
    </source>
</reference>
<dbReference type="RefSeq" id="WP_211864885.1">
    <property type="nucleotide sequence ID" value="NZ_JAAEDM010000174.1"/>
</dbReference>
<dbReference type="SUPFAM" id="SSF53448">
    <property type="entry name" value="Nucleotide-diphospho-sugar transferases"/>
    <property type="match status" value="1"/>
</dbReference>
<organism evidence="2 3">
    <name type="scientific">Neoroseomonas soli</name>
    <dbReference type="NCBI Taxonomy" id="1081025"/>
    <lineage>
        <taxon>Bacteria</taxon>
        <taxon>Pseudomonadati</taxon>
        <taxon>Pseudomonadota</taxon>
        <taxon>Alphaproteobacteria</taxon>
        <taxon>Acetobacterales</taxon>
        <taxon>Acetobacteraceae</taxon>
        <taxon>Neoroseomonas</taxon>
    </lineage>
</organism>
<keyword evidence="3" id="KW-1185">Reference proteome</keyword>
<dbReference type="InterPro" id="IPR001173">
    <property type="entry name" value="Glyco_trans_2-like"/>
</dbReference>
<feature type="non-terminal residue" evidence="2">
    <location>
        <position position="299"/>
    </location>
</feature>
<dbReference type="Pfam" id="PF00535">
    <property type="entry name" value="Glycos_transf_2"/>
    <property type="match status" value="1"/>
</dbReference>
<proteinExistence type="predicted"/>
<protein>
    <submittedName>
        <fullName evidence="2">Glycosyltransferase</fullName>
    </submittedName>
</protein>
<dbReference type="PANTHER" id="PTHR43685">
    <property type="entry name" value="GLYCOSYLTRANSFERASE"/>
    <property type="match status" value="1"/>
</dbReference>
<dbReference type="Gene3D" id="3.90.550.10">
    <property type="entry name" value="Spore Coat Polysaccharide Biosynthesis Protein SpsA, Chain A"/>
    <property type="match status" value="1"/>
</dbReference>
<comment type="caution">
    <text evidence="2">The sequence shown here is derived from an EMBL/GenBank/DDBJ whole genome shotgun (WGS) entry which is preliminary data.</text>
</comment>
<dbReference type="Proteomes" id="UP001138751">
    <property type="component" value="Unassembled WGS sequence"/>
</dbReference>
<evidence type="ECO:0000313" key="3">
    <source>
        <dbReference type="Proteomes" id="UP001138751"/>
    </source>
</evidence>
<dbReference type="PANTHER" id="PTHR43685:SF2">
    <property type="entry name" value="GLYCOSYLTRANSFERASE 2-LIKE DOMAIN-CONTAINING PROTEIN"/>
    <property type="match status" value="1"/>
</dbReference>
<dbReference type="InterPro" id="IPR029044">
    <property type="entry name" value="Nucleotide-diphossugar_trans"/>
</dbReference>
<dbReference type="EMBL" id="JAAEDM010000174">
    <property type="protein sequence ID" value="MBR0674481.1"/>
    <property type="molecule type" value="Genomic_DNA"/>
</dbReference>
<evidence type="ECO:0000259" key="1">
    <source>
        <dbReference type="Pfam" id="PF00535"/>
    </source>
</evidence>